<evidence type="ECO:0000313" key="1">
    <source>
        <dbReference type="EMBL" id="SNR57406.1"/>
    </source>
</evidence>
<dbReference type="Proteomes" id="UP000198310">
    <property type="component" value="Unassembled WGS sequence"/>
</dbReference>
<keyword evidence="1" id="KW-0808">Transferase</keyword>
<reference evidence="2" key="1">
    <citation type="submission" date="2017-06" db="EMBL/GenBank/DDBJ databases">
        <authorList>
            <person name="Varghese N."/>
            <person name="Submissions S."/>
        </authorList>
    </citation>
    <scope>NUCLEOTIDE SEQUENCE [LARGE SCALE GENOMIC DNA]</scope>
    <source>
        <strain evidence="2">DSM 28041</strain>
    </source>
</reference>
<gene>
    <name evidence="1" type="ORF">SAMN06269173_10429</name>
</gene>
<dbReference type="PANTHER" id="PTHR43591:SF24">
    <property type="entry name" value="2-METHOXY-6-POLYPRENYL-1,4-BENZOQUINOL METHYLASE, MITOCHONDRIAL"/>
    <property type="match status" value="1"/>
</dbReference>
<evidence type="ECO:0000313" key="2">
    <source>
        <dbReference type="Proteomes" id="UP000198310"/>
    </source>
</evidence>
<protein>
    <submittedName>
        <fullName evidence="1">Demethylmenaquinone methyltransferase / 2-methoxy-6-polyprenyl-1,4-benzoquinol methylase</fullName>
    </submittedName>
</protein>
<dbReference type="AlphaFoldDB" id="A0A238XEI1"/>
<accession>A0A238XEI1</accession>
<dbReference type="InterPro" id="IPR029063">
    <property type="entry name" value="SAM-dependent_MTases_sf"/>
</dbReference>
<dbReference type="GO" id="GO:0008168">
    <property type="term" value="F:methyltransferase activity"/>
    <property type="evidence" value="ECO:0007669"/>
    <property type="project" value="UniProtKB-KW"/>
</dbReference>
<keyword evidence="2" id="KW-1185">Reference proteome</keyword>
<name>A0A238XEI1_9BACT</name>
<dbReference type="RefSeq" id="WP_179225512.1">
    <property type="nucleotide sequence ID" value="NZ_FZNS01000004.1"/>
</dbReference>
<dbReference type="CDD" id="cd02440">
    <property type="entry name" value="AdoMet_MTases"/>
    <property type="match status" value="1"/>
</dbReference>
<keyword evidence="1" id="KW-0489">Methyltransferase</keyword>
<dbReference type="EMBL" id="FZNS01000004">
    <property type="protein sequence ID" value="SNR57406.1"/>
    <property type="molecule type" value="Genomic_DNA"/>
</dbReference>
<dbReference type="Pfam" id="PF01209">
    <property type="entry name" value="Ubie_methyltran"/>
    <property type="match status" value="1"/>
</dbReference>
<dbReference type="GO" id="GO:0032259">
    <property type="term" value="P:methylation"/>
    <property type="evidence" value="ECO:0007669"/>
    <property type="project" value="UniProtKB-KW"/>
</dbReference>
<dbReference type="PANTHER" id="PTHR43591">
    <property type="entry name" value="METHYLTRANSFERASE"/>
    <property type="match status" value="1"/>
</dbReference>
<proteinExistence type="predicted"/>
<organism evidence="1 2">
    <name type="scientific">Hymenobacter mucosus</name>
    <dbReference type="NCBI Taxonomy" id="1411120"/>
    <lineage>
        <taxon>Bacteria</taxon>
        <taxon>Pseudomonadati</taxon>
        <taxon>Bacteroidota</taxon>
        <taxon>Cytophagia</taxon>
        <taxon>Cytophagales</taxon>
        <taxon>Hymenobacteraceae</taxon>
        <taxon>Hymenobacter</taxon>
    </lineage>
</organism>
<sequence>MSENPLLVAVGEETQVSATAGIPQTLGAYPEEDGGSMPNLFDCLASTYHLQSILSGGLTERWRRQMVARLPLQAGQKVVDLMTGTGELWTLLLPQVGENGRVRAVDFSARMLAGAARHRDTLPNPERISLHAANACSSGLASATADVVVSAFGLKTLPTTDYPALAAEIMRLLAPGGTVALLELTVPARGWRRAFCLGYLRSCNYILRLLGGPILAHTHLLHFASEFSALDKVASACRAAGLRHVRIEQLTFGLASILLAERDEQYK</sequence>
<dbReference type="Gene3D" id="3.40.50.150">
    <property type="entry name" value="Vaccinia Virus protein VP39"/>
    <property type="match status" value="1"/>
</dbReference>
<dbReference type="SUPFAM" id="SSF53335">
    <property type="entry name" value="S-adenosyl-L-methionine-dependent methyltransferases"/>
    <property type="match status" value="1"/>
</dbReference>